<proteinExistence type="predicted"/>
<sequence>MLVQESKLLMKLLLLAVLILFTTDVILLVQGKTKCTEPPGGCPPAGKGSGHYRWFLNGSLTCYRRNVSDCDGYGLRTLGDCYSWCVSGD</sequence>
<accession>A0A6G5A3F1</accession>
<dbReference type="EMBL" id="GIKN01002835">
    <property type="protein sequence ID" value="NIE45108.1"/>
    <property type="molecule type" value="Transcribed_RNA"/>
</dbReference>
<organism evidence="1">
    <name type="scientific">Rhipicephalus microplus</name>
    <name type="common">Cattle tick</name>
    <name type="synonym">Boophilus microplus</name>
    <dbReference type="NCBI Taxonomy" id="6941"/>
    <lineage>
        <taxon>Eukaryota</taxon>
        <taxon>Metazoa</taxon>
        <taxon>Ecdysozoa</taxon>
        <taxon>Arthropoda</taxon>
        <taxon>Chelicerata</taxon>
        <taxon>Arachnida</taxon>
        <taxon>Acari</taxon>
        <taxon>Parasitiformes</taxon>
        <taxon>Ixodida</taxon>
        <taxon>Ixodoidea</taxon>
        <taxon>Ixodidae</taxon>
        <taxon>Rhipicephalinae</taxon>
        <taxon>Rhipicephalus</taxon>
        <taxon>Boophilus</taxon>
    </lineage>
</organism>
<dbReference type="AlphaFoldDB" id="A0A6G5A3F1"/>
<name>A0A6G5A3F1_RHIMP</name>
<protein>
    <submittedName>
        <fullName evidence="1">Putative kunitz</fullName>
    </submittedName>
</protein>
<reference evidence="1" key="1">
    <citation type="submission" date="2020-03" db="EMBL/GenBank/DDBJ databases">
        <title>A transcriptome and proteome of the tick Rhipicephalus microplus shaped by the genetic composition of its hosts and developmental stage.</title>
        <authorList>
            <person name="Garcia G.R."/>
            <person name="Ribeiro J.M.C."/>
            <person name="Maruyama S.R."/>
            <person name="Gardinasse L.G."/>
            <person name="Nelson K."/>
            <person name="Ferreira B.R."/>
            <person name="Andrade T.G."/>
            <person name="Santos I.K.F.M."/>
        </authorList>
    </citation>
    <scope>NUCLEOTIDE SEQUENCE</scope>
    <source>
        <strain evidence="1">NSGR</strain>
        <tissue evidence="1">Salivary glands</tissue>
    </source>
</reference>
<evidence type="ECO:0000313" key="1">
    <source>
        <dbReference type="EMBL" id="NIE45108.1"/>
    </source>
</evidence>